<comment type="subcellular location">
    <subcellularLocation>
        <location evidence="1">Cell membrane</location>
        <topology evidence="1">Multi-pass membrane protein</topology>
    </subcellularLocation>
</comment>
<keyword evidence="7 8" id="KW-0472">Membrane</keyword>
<evidence type="ECO:0000256" key="5">
    <source>
        <dbReference type="ARBA" id="ARBA00022692"/>
    </source>
</evidence>
<comment type="caution">
    <text evidence="9">The sequence shown here is derived from an EMBL/GenBank/DDBJ whole genome shotgun (WGS) entry which is preliminary data.</text>
</comment>
<keyword evidence="5 8" id="KW-0812">Transmembrane</keyword>
<feature type="transmembrane region" description="Helical" evidence="8">
    <location>
        <begin position="475"/>
        <end position="498"/>
    </location>
</feature>
<feature type="transmembrane region" description="Helical" evidence="8">
    <location>
        <begin position="12"/>
        <end position="31"/>
    </location>
</feature>
<evidence type="ECO:0000256" key="3">
    <source>
        <dbReference type="ARBA" id="ARBA00022676"/>
    </source>
</evidence>
<keyword evidence="10" id="KW-1185">Reference proteome</keyword>
<feature type="transmembrane region" description="Helical" evidence="8">
    <location>
        <begin position="181"/>
        <end position="198"/>
    </location>
</feature>
<dbReference type="AlphaFoldDB" id="A0A3P1V9L0"/>
<feature type="transmembrane region" description="Helical" evidence="8">
    <location>
        <begin position="148"/>
        <end position="169"/>
    </location>
</feature>
<dbReference type="Proteomes" id="UP000281771">
    <property type="component" value="Unassembled WGS sequence"/>
</dbReference>
<sequence length="508" mass="59330">MSKLLKLGNSIFFLFGSLWLYFSIYFMFQYLNIDYTNLTTGRANLLVLIAVGILFVFHFRDRVGSFSKKLFCFFSSHKLLVFLLVIVFQFIVTLTSVRLASSDSTIVYMMATNKEFALSNDYISVNPNNYLLVVWFKINHLLFGQNTVLSLAVWNIFFIDSSIYLIYLMNTYYLNKKIADISFFLLIFILGFSTQYIYTYSDPIALFFLSLSLYLFLTSIKKNFEWKYMAAAGSMFAVANGLRPTVLIFAIAGVIVLVSRFFCKQAQFNIKKILQSALVFLATFLGITQLQVYSLHHQNFVKYEENQSRTLLYYVDLGLTYTGNNHAELPEEVRLAVGEDRNKEALKDISKRLDDYEYSSFVGHIFYKYYWMTNEGMFGWIQERVLREDSHLDSPWLKSFQQWAISKYVRSFLYVEGSYYFYYAGMIQLVWIVISLGIFVYPFYYRQKDYQLWMQIGVFGALLFLLIFEAGRTRYLIQFLPAIITISACGLFGLWTAFKKVALGVNNE</sequence>
<feature type="transmembrane region" description="Helical" evidence="8">
    <location>
        <begin position="420"/>
        <end position="444"/>
    </location>
</feature>
<dbReference type="RefSeq" id="WP_124777626.1">
    <property type="nucleotide sequence ID" value="NZ_RQZA01000008.1"/>
</dbReference>
<feature type="transmembrane region" description="Helical" evidence="8">
    <location>
        <begin position="79"/>
        <end position="100"/>
    </location>
</feature>
<evidence type="ECO:0000313" key="10">
    <source>
        <dbReference type="Proteomes" id="UP000281771"/>
    </source>
</evidence>
<protein>
    <submittedName>
        <fullName evidence="9">Uncharacterized protein</fullName>
    </submittedName>
</protein>
<feature type="transmembrane region" description="Helical" evidence="8">
    <location>
        <begin position="241"/>
        <end position="261"/>
    </location>
</feature>
<keyword evidence="3" id="KW-0328">Glycosyltransferase</keyword>
<gene>
    <name evidence="9" type="ORF">EII38_08220</name>
</gene>
<organism evidence="9 10">
    <name type="scientific">Streptococcus minor</name>
    <dbReference type="NCBI Taxonomy" id="229549"/>
    <lineage>
        <taxon>Bacteria</taxon>
        <taxon>Bacillati</taxon>
        <taxon>Bacillota</taxon>
        <taxon>Bacilli</taxon>
        <taxon>Lactobacillales</taxon>
        <taxon>Streptococcaceae</taxon>
        <taxon>Streptococcus</taxon>
    </lineage>
</organism>
<dbReference type="InterPro" id="IPR050297">
    <property type="entry name" value="LipidA_mod_glycosyltrf_83"/>
</dbReference>
<evidence type="ECO:0000313" key="9">
    <source>
        <dbReference type="EMBL" id="RRD30448.1"/>
    </source>
</evidence>
<feature type="transmembrane region" description="Helical" evidence="8">
    <location>
        <begin position="273"/>
        <end position="293"/>
    </location>
</feature>
<dbReference type="GO" id="GO:0005886">
    <property type="term" value="C:plasma membrane"/>
    <property type="evidence" value="ECO:0007669"/>
    <property type="project" value="UniProtKB-SubCell"/>
</dbReference>
<proteinExistence type="predicted"/>
<evidence type="ECO:0000256" key="7">
    <source>
        <dbReference type="ARBA" id="ARBA00023136"/>
    </source>
</evidence>
<evidence type="ECO:0000256" key="1">
    <source>
        <dbReference type="ARBA" id="ARBA00004651"/>
    </source>
</evidence>
<keyword evidence="6 8" id="KW-1133">Transmembrane helix</keyword>
<dbReference type="GO" id="GO:0009103">
    <property type="term" value="P:lipopolysaccharide biosynthetic process"/>
    <property type="evidence" value="ECO:0007669"/>
    <property type="project" value="UniProtKB-ARBA"/>
</dbReference>
<evidence type="ECO:0000256" key="8">
    <source>
        <dbReference type="SAM" id="Phobius"/>
    </source>
</evidence>
<evidence type="ECO:0000256" key="2">
    <source>
        <dbReference type="ARBA" id="ARBA00022475"/>
    </source>
</evidence>
<accession>A0A3P1V9L0</accession>
<dbReference type="EMBL" id="RQZA01000008">
    <property type="protein sequence ID" value="RRD30448.1"/>
    <property type="molecule type" value="Genomic_DNA"/>
</dbReference>
<name>A0A3P1V9L0_9STRE</name>
<evidence type="ECO:0000256" key="4">
    <source>
        <dbReference type="ARBA" id="ARBA00022679"/>
    </source>
</evidence>
<evidence type="ECO:0000256" key="6">
    <source>
        <dbReference type="ARBA" id="ARBA00022989"/>
    </source>
</evidence>
<keyword evidence="2" id="KW-1003">Cell membrane</keyword>
<dbReference type="PANTHER" id="PTHR33908">
    <property type="entry name" value="MANNOSYLTRANSFERASE YKCB-RELATED"/>
    <property type="match status" value="1"/>
</dbReference>
<dbReference type="PANTHER" id="PTHR33908:SF11">
    <property type="entry name" value="MEMBRANE PROTEIN"/>
    <property type="match status" value="1"/>
</dbReference>
<dbReference type="GO" id="GO:0016763">
    <property type="term" value="F:pentosyltransferase activity"/>
    <property type="evidence" value="ECO:0007669"/>
    <property type="project" value="TreeGrafter"/>
</dbReference>
<feature type="transmembrane region" description="Helical" evidence="8">
    <location>
        <begin position="204"/>
        <end position="220"/>
    </location>
</feature>
<feature type="transmembrane region" description="Helical" evidence="8">
    <location>
        <begin position="43"/>
        <end position="59"/>
    </location>
</feature>
<feature type="transmembrane region" description="Helical" evidence="8">
    <location>
        <begin position="450"/>
        <end position="468"/>
    </location>
</feature>
<reference evidence="9 10" key="1">
    <citation type="submission" date="2018-11" db="EMBL/GenBank/DDBJ databases">
        <title>Genomes From Bacteria Associated with the Canine Oral Cavity: a Test Case for Automated Genome-Based Taxonomic Assignment.</title>
        <authorList>
            <person name="Coil D.A."/>
            <person name="Jospin G."/>
            <person name="Darling A.E."/>
            <person name="Wallis C."/>
            <person name="Davis I.J."/>
            <person name="Harris S."/>
            <person name="Eisen J.A."/>
            <person name="Holcombe L.J."/>
            <person name="O'Flynn C."/>
        </authorList>
    </citation>
    <scope>NUCLEOTIDE SEQUENCE [LARGE SCALE GENOMIC DNA]</scope>
    <source>
        <strain evidence="9 10">OH4621_COT-116</strain>
    </source>
</reference>
<keyword evidence="4" id="KW-0808">Transferase</keyword>